<dbReference type="Pfam" id="PF05686">
    <property type="entry name" value="Glyco_transf_90"/>
    <property type="match status" value="1"/>
</dbReference>
<organism evidence="3 4">
    <name type="scientific">Psophocarpus tetragonolobus</name>
    <name type="common">Winged bean</name>
    <name type="synonym">Dolichos tetragonolobus</name>
    <dbReference type="NCBI Taxonomy" id="3891"/>
    <lineage>
        <taxon>Eukaryota</taxon>
        <taxon>Viridiplantae</taxon>
        <taxon>Streptophyta</taxon>
        <taxon>Embryophyta</taxon>
        <taxon>Tracheophyta</taxon>
        <taxon>Spermatophyta</taxon>
        <taxon>Magnoliopsida</taxon>
        <taxon>eudicotyledons</taxon>
        <taxon>Gunneridae</taxon>
        <taxon>Pentapetalae</taxon>
        <taxon>rosids</taxon>
        <taxon>fabids</taxon>
        <taxon>Fabales</taxon>
        <taxon>Fabaceae</taxon>
        <taxon>Papilionoideae</taxon>
        <taxon>50 kb inversion clade</taxon>
        <taxon>NPAAA clade</taxon>
        <taxon>indigoferoid/millettioid clade</taxon>
        <taxon>Phaseoleae</taxon>
        <taxon>Psophocarpus</taxon>
    </lineage>
</organism>
<protein>
    <recommendedName>
        <fullName evidence="2">Glycosyl transferase CAP10 domain-containing protein</fullName>
    </recommendedName>
</protein>
<accession>A0AAN9XFN9</accession>
<dbReference type="InterPro" id="IPR051091">
    <property type="entry name" value="O-Glucosyltr/Glycosyltrsf_90"/>
</dbReference>
<sequence length="547" mass="63888">MANSPGCHQSYSKEKRWVPTYALFSLAFLLSFAATNFIVNWVDFVTCRILRLTFRTHLVHSGCEWFSIMTRWIFSSIIILVVFVASTFFLEIDLSRITSTTLLKTIIVLNKQQQQFLLNCTDGNLAGTCSSYYPIKSEFDDDSSTTCPEYFRWIHEDLKPWKSTGITRDMVERGKNISHFRLVIVNGKAYIEKHSKSYQTRDVFTIWGILQLLRLYPGKIPDLELMFQCGDKTVVFKKDFKGPQMTAPPVFHYCGEENSYDIVFPDWTFWGWAELHIRPWETTLHNIQEGNQKIKWKDRIPYAFWKGNPAVSNIRKALGKCNATENHDWNARIYGIQWMQERANNFENSKLENQCTFRYKIYAEGATWSVSEKYIIACDSMTMFIEPRYYDFFTRNMLPLRHYWPISTKNMCEDIKYAVDWGNSNLDNAQAIGNEGTNYILENLKMKLVYDYMFHLLNEYAKLLKFKPTISAEAVEICSESMACSLRGARKHFMVESMVTSPSDTPPCSMPPPYTPETLKEFLQKKENLMKQVKTRMVNNTSMLTML</sequence>
<evidence type="ECO:0000313" key="3">
    <source>
        <dbReference type="EMBL" id="KAK7389984.1"/>
    </source>
</evidence>
<gene>
    <name evidence="3" type="ORF">VNO78_25281</name>
</gene>
<dbReference type="InterPro" id="IPR006598">
    <property type="entry name" value="CAP10"/>
</dbReference>
<dbReference type="PANTHER" id="PTHR12203">
    <property type="entry name" value="KDEL LYS-ASP-GLU-LEU CONTAINING - RELATED"/>
    <property type="match status" value="1"/>
</dbReference>
<dbReference type="PANTHER" id="PTHR12203:SF78">
    <property type="entry name" value="GLYCOSYLTRANSFERASE FAMILY 90 PROTEIN"/>
    <property type="match status" value="1"/>
</dbReference>
<dbReference type="EMBL" id="JAYMYS010000006">
    <property type="protein sequence ID" value="KAK7389984.1"/>
    <property type="molecule type" value="Genomic_DNA"/>
</dbReference>
<feature type="transmembrane region" description="Helical" evidence="1">
    <location>
        <begin position="72"/>
        <end position="90"/>
    </location>
</feature>
<evidence type="ECO:0000259" key="2">
    <source>
        <dbReference type="SMART" id="SM00672"/>
    </source>
</evidence>
<dbReference type="SMART" id="SM00672">
    <property type="entry name" value="CAP10"/>
    <property type="match status" value="1"/>
</dbReference>
<dbReference type="Proteomes" id="UP001386955">
    <property type="component" value="Unassembled WGS sequence"/>
</dbReference>
<feature type="domain" description="Glycosyl transferase CAP10" evidence="2">
    <location>
        <begin position="219"/>
        <end position="467"/>
    </location>
</feature>
<proteinExistence type="predicted"/>
<keyword evidence="1" id="KW-1133">Transmembrane helix</keyword>
<keyword evidence="1" id="KW-0812">Transmembrane</keyword>
<evidence type="ECO:0000256" key="1">
    <source>
        <dbReference type="SAM" id="Phobius"/>
    </source>
</evidence>
<keyword evidence="4" id="KW-1185">Reference proteome</keyword>
<dbReference type="AlphaFoldDB" id="A0AAN9XFN9"/>
<keyword evidence="1" id="KW-0472">Membrane</keyword>
<name>A0AAN9XFN9_PSOTE</name>
<feature type="transmembrane region" description="Helical" evidence="1">
    <location>
        <begin position="21"/>
        <end position="42"/>
    </location>
</feature>
<comment type="caution">
    <text evidence="3">The sequence shown here is derived from an EMBL/GenBank/DDBJ whole genome shotgun (WGS) entry which is preliminary data.</text>
</comment>
<evidence type="ECO:0000313" key="4">
    <source>
        <dbReference type="Proteomes" id="UP001386955"/>
    </source>
</evidence>
<reference evidence="3 4" key="1">
    <citation type="submission" date="2024-01" db="EMBL/GenBank/DDBJ databases">
        <title>The genomes of 5 underutilized Papilionoideae crops provide insights into root nodulation and disease resistanc.</title>
        <authorList>
            <person name="Jiang F."/>
        </authorList>
    </citation>
    <scope>NUCLEOTIDE SEQUENCE [LARGE SCALE GENOMIC DNA]</scope>
    <source>
        <strain evidence="3">DUOXIRENSHENG_FW03</strain>
        <tissue evidence="3">Leaves</tissue>
    </source>
</reference>